<evidence type="ECO:0000313" key="1">
    <source>
        <dbReference type="EMBL" id="MFD1320632.1"/>
    </source>
</evidence>
<accession>A0ABW3Y851</accession>
<sequence>MASVLTTASRVACPHGGAVSTSGQSRLRVLDAPVLRQDGVAGRSLDSNCAVVTDPNTSTLKCATVAAVTAGQATKLKVGGAAVLLDSLAGTTNGTPPPTGATLSATAGQAKLRAV</sequence>
<dbReference type="Proteomes" id="UP001597260">
    <property type="component" value="Unassembled WGS sequence"/>
</dbReference>
<evidence type="ECO:0000313" key="2">
    <source>
        <dbReference type="Proteomes" id="UP001597260"/>
    </source>
</evidence>
<gene>
    <name evidence="1" type="ORF">ACFQ4H_05945</name>
</gene>
<dbReference type="RefSeq" id="WP_377567817.1">
    <property type="nucleotide sequence ID" value="NZ_JBHTMP010000006.1"/>
</dbReference>
<proteinExistence type="predicted"/>
<dbReference type="EMBL" id="JBHTMP010000006">
    <property type="protein sequence ID" value="MFD1320632.1"/>
    <property type="molecule type" value="Genomic_DNA"/>
</dbReference>
<name>A0ABW3Y851_9ACTN</name>
<reference evidence="2" key="1">
    <citation type="journal article" date="2019" name="Int. J. Syst. Evol. Microbiol.">
        <title>The Global Catalogue of Microorganisms (GCM) 10K type strain sequencing project: providing services to taxonomists for standard genome sequencing and annotation.</title>
        <authorList>
            <consortium name="The Broad Institute Genomics Platform"/>
            <consortium name="The Broad Institute Genome Sequencing Center for Infectious Disease"/>
            <person name="Wu L."/>
            <person name="Ma J."/>
        </authorList>
    </citation>
    <scope>NUCLEOTIDE SEQUENCE [LARGE SCALE GENOMIC DNA]</scope>
    <source>
        <strain evidence="2">JCM 31037</strain>
    </source>
</reference>
<keyword evidence="2" id="KW-1185">Reference proteome</keyword>
<protein>
    <submittedName>
        <fullName evidence="1">Uncharacterized protein</fullName>
    </submittedName>
</protein>
<comment type="caution">
    <text evidence="1">The sequence shown here is derived from an EMBL/GenBank/DDBJ whole genome shotgun (WGS) entry which is preliminary data.</text>
</comment>
<organism evidence="1 2">
    <name type="scientific">Micromonospora sonneratiae</name>
    <dbReference type="NCBI Taxonomy" id="1184706"/>
    <lineage>
        <taxon>Bacteria</taxon>
        <taxon>Bacillati</taxon>
        <taxon>Actinomycetota</taxon>
        <taxon>Actinomycetes</taxon>
        <taxon>Micromonosporales</taxon>
        <taxon>Micromonosporaceae</taxon>
        <taxon>Micromonospora</taxon>
    </lineage>
</organism>